<dbReference type="GO" id="GO:0005634">
    <property type="term" value="C:nucleus"/>
    <property type="evidence" value="ECO:0007669"/>
    <property type="project" value="TreeGrafter"/>
</dbReference>
<gene>
    <name evidence="7" type="ORF">PHYSODRAFT_318155</name>
</gene>
<keyword evidence="4" id="KW-0234">DNA repair</keyword>
<protein>
    <recommendedName>
        <fullName evidence="9">Proteasome activator complex subunit 4 C-terminal domain-containing protein</fullName>
    </recommendedName>
</protein>
<dbReference type="PANTHER" id="PTHR32170:SF3">
    <property type="entry name" value="PROTEASOME ACTIVATOR COMPLEX SUBUNIT 4"/>
    <property type="match status" value="1"/>
</dbReference>
<feature type="domain" description="Proteasome activator Blm10 middle HEAT repeats region" evidence="6">
    <location>
        <begin position="357"/>
        <end position="869"/>
    </location>
</feature>
<evidence type="ECO:0000313" key="7">
    <source>
        <dbReference type="EMBL" id="EGZ09367.1"/>
    </source>
</evidence>
<dbReference type="InterPro" id="IPR021843">
    <property type="entry name" value="PSME4_C"/>
</dbReference>
<dbReference type="OMA" id="GCQHNEK"/>
<dbReference type="GeneID" id="20644168"/>
<dbReference type="GO" id="GO:0006281">
    <property type="term" value="P:DNA repair"/>
    <property type="evidence" value="ECO:0007669"/>
    <property type="project" value="UniProtKB-KW"/>
</dbReference>
<dbReference type="InterPro" id="IPR035309">
    <property type="entry name" value="PSME4"/>
</dbReference>
<evidence type="ECO:0000256" key="4">
    <source>
        <dbReference type="ARBA" id="ARBA00023204"/>
    </source>
</evidence>
<dbReference type="GO" id="GO:0070628">
    <property type="term" value="F:proteasome binding"/>
    <property type="evidence" value="ECO:0007669"/>
    <property type="project" value="InterPro"/>
</dbReference>
<evidence type="ECO:0000256" key="3">
    <source>
        <dbReference type="ARBA" id="ARBA00022763"/>
    </source>
</evidence>
<keyword evidence="2" id="KW-0677">Repeat</keyword>
<comment type="similarity">
    <text evidence="1">Belongs to the BLM10 family.</text>
</comment>
<evidence type="ECO:0000313" key="8">
    <source>
        <dbReference type="Proteomes" id="UP000002640"/>
    </source>
</evidence>
<dbReference type="PANTHER" id="PTHR32170">
    <property type="entry name" value="PROTEASOME ACTIVATOR COMPLEX SUBUNIT 4"/>
    <property type="match status" value="1"/>
</dbReference>
<dbReference type="SMR" id="G5A3E2"/>
<dbReference type="Pfam" id="PF16507">
    <property type="entry name" value="HEAT_PSME4_mid"/>
    <property type="match status" value="1"/>
</dbReference>
<dbReference type="InterPro" id="IPR032430">
    <property type="entry name" value="Blm10_mid"/>
</dbReference>
<reference evidence="7 8" key="1">
    <citation type="journal article" date="2006" name="Science">
        <title>Phytophthora genome sequences uncover evolutionary origins and mechanisms of pathogenesis.</title>
        <authorList>
            <person name="Tyler B.M."/>
            <person name="Tripathy S."/>
            <person name="Zhang X."/>
            <person name="Dehal P."/>
            <person name="Jiang R.H."/>
            <person name="Aerts A."/>
            <person name="Arredondo F.D."/>
            <person name="Baxter L."/>
            <person name="Bensasson D."/>
            <person name="Beynon J.L."/>
            <person name="Chapman J."/>
            <person name="Damasceno C.M."/>
            <person name="Dorrance A.E."/>
            <person name="Dou D."/>
            <person name="Dickerman A.W."/>
            <person name="Dubchak I.L."/>
            <person name="Garbelotto M."/>
            <person name="Gijzen M."/>
            <person name="Gordon S.G."/>
            <person name="Govers F."/>
            <person name="Grunwald N.J."/>
            <person name="Huang W."/>
            <person name="Ivors K.L."/>
            <person name="Jones R.W."/>
            <person name="Kamoun S."/>
            <person name="Krampis K."/>
            <person name="Lamour K.H."/>
            <person name="Lee M.K."/>
            <person name="McDonald W.H."/>
            <person name="Medina M."/>
            <person name="Meijer H.J."/>
            <person name="Nordberg E.K."/>
            <person name="Maclean D.J."/>
            <person name="Ospina-Giraldo M.D."/>
            <person name="Morris P.F."/>
            <person name="Phuntumart V."/>
            <person name="Putnam N.H."/>
            <person name="Rash S."/>
            <person name="Rose J.K."/>
            <person name="Sakihama Y."/>
            <person name="Salamov A.A."/>
            <person name="Savidor A."/>
            <person name="Scheuring C.F."/>
            <person name="Smith B.M."/>
            <person name="Sobral B.W."/>
            <person name="Terry A."/>
            <person name="Torto-Alalibo T.A."/>
            <person name="Win J."/>
            <person name="Xu Z."/>
            <person name="Zhang H."/>
            <person name="Grigoriev I.V."/>
            <person name="Rokhsar D.S."/>
            <person name="Boore J.L."/>
        </authorList>
    </citation>
    <scope>NUCLEOTIDE SEQUENCE [LARGE SCALE GENOMIC DNA]</scope>
    <source>
        <strain evidence="7 8">P6497</strain>
    </source>
</reference>
<dbReference type="InParanoid" id="G5A3E2"/>
<keyword evidence="8" id="KW-1185">Reference proteome</keyword>
<evidence type="ECO:0000259" key="6">
    <source>
        <dbReference type="Pfam" id="PF16507"/>
    </source>
</evidence>
<name>G5A3E2_PHYSP</name>
<dbReference type="SUPFAM" id="SSF48371">
    <property type="entry name" value="ARM repeat"/>
    <property type="match status" value="2"/>
</dbReference>
<dbReference type="InterPro" id="IPR016024">
    <property type="entry name" value="ARM-type_fold"/>
</dbReference>
<evidence type="ECO:0000256" key="1">
    <source>
        <dbReference type="ARBA" id="ARBA00005739"/>
    </source>
</evidence>
<dbReference type="STRING" id="1094619.G5A3E2"/>
<evidence type="ECO:0008006" key="9">
    <source>
        <dbReference type="Google" id="ProtNLM"/>
    </source>
</evidence>
<dbReference type="RefSeq" id="XP_009534228.1">
    <property type="nucleotide sequence ID" value="XM_009535933.1"/>
</dbReference>
<accession>G5A3E2</accession>
<sequence>MAATCTESPVEAEVAPVHPYYSLLPSYVTPESIQAERADFLRRIQETLTCMQTLGDGDALGGVLQNRHFRDVDTFYKLKHELPLGLHAQLIRVLVELLWTRDGRAFADVDMEIRAVTALQLLLKKWKKRHRGEDGAVTEDLVINWRSVRRAIERVCFRAPGYIQQASQSYMVKLTNTTVKCAEEARSFFRASDPATPFVLELWTEFGATVKNVKSTECFRALALFSFLVSLPKSEDSKTEAAVVSLLPEWFSTWSLISRCNEWDGHWMKILSRATKRYPSTSMLDEYLPFIFAKVNDLLELPSDLGSPFKKQLWPSAYTSINGSKRFGQHAMRLCVYLLREGGGDGNAAAPTRYLLEILSMVKSFFHPANVANVGNSLATYLYYLSNALCRRLGREKAGIKVLQTASIGNILDTLMEICLLGIYSKNKGVATKCMYVMKNLLCIHPVRCAAPVMEEMLKALDPMAMSHSHLAATAISSMAVFLYHLMCGRHPQSTGLFFATYLEPMLKLTLPGIDANDEKKTQSTVQLYFHLLSWLPLVNDPAKGNFQATKQRKELSNQLFADMESSLFAEVAAMDSQIDENMWEAGPVLEEWAFAVLDRCFQFIQSRSGARSASPAAIADRNRSTKSSKRDGSEDAIVLQVLNLLAILYAQMSPEIYTQCLRKTVAFVTNAFYTSPFGGKVISTLIFNCMQGNPSEALEQFMPIVLDKLHVTKTAIHDSNLMVNEKVWYLRILDGLVRFSPPGDPILLRYEHELKLILAHFLNGDEEKKVYEAAGAVLQNLLSGLCGVYTHDFRSLPGTEWENATSSNSGAFQYLGAGISWNRLSVRWHEPSEGELAFGSNLLQDHVVGALEKLEQMRHSQDLTVRVWTRLLDQVLQGLLGAANVLTDESTAANGAFLDGAKPLLLKALQNNPELFERISSLKGLLMNQIHDAVVFWRERGSGSAMENQVWRLLLDIMHQLLIWRGEHLDDFRVKESQNMYSRITSTDVVSHAYRTSGYLRRRENKGEQVLLLSRNELVEKVMFFYAKRKVQQHFALANAIAQPESDEETRQRYEALLAEVERLLKNPFESVRSDAAAVMKECSVLYARWIYSRQLAQIEELEGFCGPSQLTEERVSGLMHMLSLPLARKNLWKKRDTLLKRVLVVLLRSNSAVVKQVDSEADKSKVEMKLQAFFLSLLLNWRYIRGQKTNQPLLQTVLEAEPSSSEHWKFQLLHLVMLYPFLQPEAMPIDVGVWELVIQQLRNDVLPVRQIALELFKHLMKLLKRSREERDSPYVDEIDGLIYSGSTTQALVEALINNHKNSNRFAASADGQHADSAPSDWSFGVNEVVRYISNSAQTFPKAPPLSSVRLLNQARNTFTGVNLASVELVEKLVHGNSKAFLNSGVVEILRDLVSKNVGVDVGEEDRQAALKTLADCTAGLLHALAKLKTDGEEDVAYHVTSVVSLFKAVIPHVSIVMVDQWVEVVYLASRPSRSDAVKLRRLEPLVSYLLLELEDSFARAAAEDYARQAKWLALVEALGVHLLAANILTTDETVHALASNFSERVVKVVREHALAHHYKIIRDRAGKMLFLVGAYTLSVSSCQADSPSAPISSASLPLRELLAASASEENVDNAESVSEESNAATDIFLHAKETAMQWLACCEKYGDGRDMLVMLDDLLPVALLAQSHPKAEVAVQAKNVTDAVSLSLRMYFVPQDASGKRAVPQLLELLKRLSTSRTWKTRGAVLRFTMTFAFYHWVFFSSDLKEQVHAFVCAFLTDEQREVQAMAKYALRGILHNELPTTVETMSVRLTESAGQARVKFPKLKRRCERLEAEGAPDEELKKTQERLKALEAKMTESVLSLSAVVLAFPHDVPSFVPPIFEELGRFLYMKRSSNTISFLEKEVKETLLEFKRTHQDNWIETKTKFSRAQLDVIEDVAIAPSYFS</sequence>
<evidence type="ECO:0000256" key="2">
    <source>
        <dbReference type="ARBA" id="ARBA00022737"/>
    </source>
</evidence>
<dbReference type="Proteomes" id="UP000002640">
    <property type="component" value="Unassembled WGS sequence"/>
</dbReference>
<dbReference type="KEGG" id="psoj:PHYSODRAFT_318155"/>
<keyword evidence="3" id="KW-0227">DNA damage</keyword>
<dbReference type="GO" id="GO:0010499">
    <property type="term" value="P:proteasomal ubiquitin-independent protein catabolic process"/>
    <property type="evidence" value="ECO:0007669"/>
    <property type="project" value="TreeGrafter"/>
</dbReference>
<dbReference type="GO" id="GO:0005829">
    <property type="term" value="C:cytosol"/>
    <property type="evidence" value="ECO:0007669"/>
    <property type="project" value="TreeGrafter"/>
</dbReference>
<feature type="domain" description="Proteasome activator complex subunit 4 C-terminal" evidence="5">
    <location>
        <begin position="1836"/>
        <end position="1926"/>
    </location>
</feature>
<dbReference type="EMBL" id="JH159159">
    <property type="protein sequence ID" value="EGZ09367.1"/>
    <property type="molecule type" value="Genomic_DNA"/>
</dbReference>
<proteinExistence type="inferred from homology"/>
<dbReference type="Pfam" id="PF11919">
    <property type="entry name" value="PSME4_C"/>
    <property type="match status" value="1"/>
</dbReference>
<evidence type="ECO:0000259" key="5">
    <source>
        <dbReference type="Pfam" id="PF11919"/>
    </source>
</evidence>
<dbReference type="GO" id="GO:0016504">
    <property type="term" value="F:peptidase activator activity"/>
    <property type="evidence" value="ECO:0007669"/>
    <property type="project" value="InterPro"/>
</dbReference>
<organism evidence="7 8">
    <name type="scientific">Phytophthora sojae (strain P6497)</name>
    <name type="common">Soybean stem and root rot agent</name>
    <name type="synonym">Phytophthora megasperma f. sp. glycines</name>
    <dbReference type="NCBI Taxonomy" id="1094619"/>
    <lineage>
        <taxon>Eukaryota</taxon>
        <taxon>Sar</taxon>
        <taxon>Stramenopiles</taxon>
        <taxon>Oomycota</taxon>
        <taxon>Peronosporomycetes</taxon>
        <taxon>Peronosporales</taxon>
        <taxon>Peronosporaceae</taxon>
        <taxon>Phytophthora</taxon>
    </lineage>
</organism>